<organism evidence="1 2">
    <name type="scientific">Pristionchus mayeri</name>
    <dbReference type="NCBI Taxonomy" id="1317129"/>
    <lineage>
        <taxon>Eukaryota</taxon>
        <taxon>Metazoa</taxon>
        <taxon>Ecdysozoa</taxon>
        <taxon>Nematoda</taxon>
        <taxon>Chromadorea</taxon>
        <taxon>Rhabditida</taxon>
        <taxon>Rhabditina</taxon>
        <taxon>Diplogasteromorpha</taxon>
        <taxon>Diplogasteroidea</taxon>
        <taxon>Neodiplogasteridae</taxon>
        <taxon>Pristionchus</taxon>
    </lineage>
</organism>
<evidence type="ECO:0000313" key="2">
    <source>
        <dbReference type="Proteomes" id="UP001328107"/>
    </source>
</evidence>
<name>A0AAN4Z727_9BILA</name>
<feature type="non-terminal residue" evidence="1">
    <location>
        <position position="88"/>
    </location>
</feature>
<dbReference type="Proteomes" id="UP001328107">
    <property type="component" value="Unassembled WGS sequence"/>
</dbReference>
<sequence>DELSFNMEHATSLNETIIMDVIRSIKIRKLIIPVKKIEMICNSSFISEAARLVKTIEINPNITVDPKNRKRFDNEKKSWDETINVLNR</sequence>
<proteinExistence type="predicted"/>
<reference evidence="2" key="1">
    <citation type="submission" date="2022-10" db="EMBL/GenBank/DDBJ databases">
        <title>Genome assembly of Pristionchus species.</title>
        <authorList>
            <person name="Yoshida K."/>
            <person name="Sommer R.J."/>
        </authorList>
    </citation>
    <scope>NUCLEOTIDE SEQUENCE [LARGE SCALE GENOMIC DNA]</scope>
    <source>
        <strain evidence="2">RS5460</strain>
    </source>
</reference>
<comment type="caution">
    <text evidence="1">The sequence shown here is derived from an EMBL/GenBank/DDBJ whole genome shotgun (WGS) entry which is preliminary data.</text>
</comment>
<accession>A0AAN4Z727</accession>
<feature type="non-terminal residue" evidence="1">
    <location>
        <position position="1"/>
    </location>
</feature>
<protein>
    <submittedName>
        <fullName evidence="1">Uncharacterized protein</fullName>
    </submittedName>
</protein>
<keyword evidence="2" id="KW-1185">Reference proteome</keyword>
<dbReference type="AlphaFoldDB" id="A0AAN4Z727"/>
<evidence type="ECO:0000313" key="1">
    <source>
        <dbReference type="EMBL" id="GMR35707.1"/>
    </source>
</evidence>
<dbReference type="EMBL" id="BTRK01000002">
    <property type="protein sequence ID" value="GMR35707.1"/>
    <property type="molecule type" value="Genomic_DNA"/>
</dbReference>
<gene>
    <name evidence="1" type="ORF">PMAYCL1PPCAC_05902</name>
</gene>